<comment type="caution">
    <text evidence="12">The sequence shown here is derived from an EMBL/GenBank/DDBJ whole genome shotgun (WGS) entry which is preliminary data.</text>
</comment>
<evidence type="ECO:0000256" key="8">
    <source>
        <dbReference type="PIRSR" id="PIRSR618044-2"/>
    </source>
</evidence>
<gene>
    <name evidence="12" type="ORF">HYY65_06930</name>
</gene>
<dbReference type="PANTHER" id="PTHR21581:SF6">
    <property type="entry name" value="TRAFFICKING PROTEIN PARTICLE COMPLEX SUBUNIT 12"/>
    <property type="match status" value="1"/>
</dbReference>
<reference evidence="12" key="1">
    <citation type="submission" date="2020-07" db="EMBL/GenBank/DDBJ databases">
        <title>Huge and variable diversity of episymbiotic CPR bacteria and DPANN archaea in groundwater ecosystems.</title>
        <authorList>
            <person name="He C.Y."/>
            <person name="Keren R."/>
            <person name="Whittaker M."/>
            <person name="Farag I.F."/>
            <person name="Doudna J."/>
            <person name="Cate J.H.D."/>
            <person name="Banfield J.F."/>
        </authorList>
    </citation>
    <scope>NUCLEOTIDE SEQUENCE</scope>
    <source>
        <strain evidence="12">NC_groundwater_717_Ag_S-0.2um_59_8</strain>
    </source>
</reference>
<dbReference type="GO" id="GO:0071555">
    <property type="term" value="P:cell wall organization"/>
    <property type="evidence" value="ECO:0007669"/>
    <property type="project" value="UniProtKB-KW"/>
</dbReference>
<dbReference type="GO" id="GO:0008360">
    <property type="term" value="P:regulation of cell shape"/>
    <property type="evidence" value="ECO:0007669"/>
    <property type="project" value="UniProtKB-KW"/>
</dbReference>
<evidence type="ECO:0000256" key="6">
    <source>
        <dbReference type="ARBA" id="ARBA00023316"/>
    </source>
</evidence>
<dbReference type="GO" id="GO:0009252">
    <property type="term" value="P:peptidoglycan biosynthetic process"/>
    <property type="evidence" value="ECO:0007669"/>
    <property type="project" value="UniProtKB-KW"/>
</dbReference>
<dbReference type="Pfam" id="PF00768">
    <property type="entry name" value="Peptidase_S11"/>
    <property type="match status" value="1"/>
</dbReference>
<evidence type="ECO:0000256" key="9">
    <source>
        <dbReference type="RuleBase" id="RU004016"/>
    </source>
</evidence>
<keyword evidence="12" id="KW-0645">Protease</keyword>
<evidence type="ECO:0000313" key="13">
    <source>
        <dbReference type="Proteomes" id="UP000741360"/>
    </source>
</evidence>
<sequence length="296" mass="32866">MKTLLLFLMVFLSVSTAFAHPPKKQNKPSRSIVAVPSAYKAAVVLDANSGEILYERNSHKRWPPASMTKMMVMLIALERIKEGGISLQDRVRISPNASQTGGRALHLQPRQMISLQDLLKAMIVTSANDAAVAVAEYIGDTTQNFTRIMNRRAAQLKMKETVFRTVSGLPRQRGRIYDLSTAYDMARLGRQLARHDRVLKWASQPAATVHIGKSKRTIANVNPLVRTYPGADGLKTGFTRRSGFNLTATARRGDMRVIAVVMGAPNPESRRRSAIRLLNLGFQKIDLVEKRDESSG</sequence>
<keyword evidence="3" id="KW-0378">Hydrolase</keyword>
<evidence type="ECO:0000313" key="12">
    <source>
        <dbReference type="EMBL" id="MBI3014781.1"/>
    </source>
</evidence>
<keyword evidence="2 10" id="KW-0732">Signal</keyword>
<organism evidence="12 13">
    <name type="scientific">Tectimicrobiota bacterium</name>
    <dbReference type="NCBI Taxonomy" id="2528274"/>
    <lineage>
        <taxon>Bacteria</taxon>
        <taxon>Pseudomonadati</taxon>
        <taxon>Nitrospinota/Tectimicrobiota group</taxon>
        <taxon>Candidatus Tectimicrobiota</taxon>
    </lineage>
</organism>
<feature type="binding site" evidence="8">
    <location>
        <position position="235"/>
    </location>
    <ligand>
        <name>substrate</name>
    </ligand>
</feature>
<feature type="signal peptide" evidence="10">
    <location>
        <begin position="1"/>
        <end position="19"/>
    </location>
</feature>
<accession>A0A932GP79</accession>
<evidence type="ECO:0000256" key="10">
    <source>
        <dbReference type="SAM" id="SignalP"/>
    </source>
</evidence>
<keyword evidence="12" id="KW-0121">Carboxypeptidase</keyword>
<keyword evidence="5" id="KW-0573">Peptidoglycan synthesis</keyword>
<evidence type="ECO:0000259" key="11">
    <source>
        <dbReference type="Pfam" id="PF00768"/>
    </source>
</evidence>
<dbReference type="GO" id="GO:0006508">
    <property type="term" value="P:proteolysis"/>
    <property type="evidence" value="ECO:0007669"/>
    <property type="project" value="InterPro"/>
</dbReference>
<feature type="active site" description="Proton acceptor" evidence="7">
    <location>
        <position position="69"/>
    </location>
</feature>
<dbReference type="EMBL" id="JACPSX010000126">
    <property type="protein sequence ID" value="MBI3014781.1"/>
    <property type="molecule type" value="Genomic_DNA"/>
</dbReference>
<dbReference type="InterPro" id="IPR018044">
    <property type="entry name" value="Peptidase_S11"/>
</dbReference>
<evidence type="ECO:0000256" key="1">
    <source>
        <dbReference type="ARBA" id="ARBA00007164"/>
    </source>
</evidence>
<dbReference type="Gene3D" id="3.40.710.10">
    <property type="entry name" value="DD-peptidase/beta-lactamase superfamily"/>
    <property type="match status" value="1"/>
</dbReference>
<name>A0A932GP79_UNCTE</name>
<evidence type="ECO:0000256" key="2">
    <source>
        <dbReference type="ARBA" id="ARBA00022729"/>
    </source>
</evidence>
<dbReference type="AlphaFoldDB" id="A0A932GP79"/>
<proteinExistence type="inferred from homology"/>
<feature type="active site" evidence="7">
    <location>
        <position position="126"/>
    </location>
</feature>
<dbReference type="Proteomes" id="UP000741360">
    <property type="component" value="Unassembled WGS sequence"/>
</dbReference>
<keyword evidence="6" id="KW-0961">Cell wall biogenesis/degradation</keyword>
<evidence type="ECO:0000256" key="3">
    <source>
        <dbReference type="ARBA" id="ARBA00022801"/>
    </source>
</evidence>
<dbReference type="PANTHER" id="PTHR21581">
    <property type="entry name" value="D-ALANYL-D-ALANINE CARBOXYPEPTIDASE"/>
    <property type="match status" value="1"/>
</dbReference>
<comment type="similarity">
    <text evidence="1 9">Belongs to the peptidase S11 family.</text>
</comment>
<dbReference type="SUPFAM" id="SSF56601">
    <property type="entry name" value="beta-lactamase/transpeptidase-like"/>
    <property type="match status" value="1"/>
</dbReference>
<feature type="domain" description="Peptidase S11 D-alanyl-D-alanine carboxypeptidase A N-terminal" evidence="11">
    <location>
        <begin position="40"/>
        <end position="265"/>
    </location>
</feature>
<keyword evidence="4" id="KW-0133">Cell shape</keyword>
<dbReference type="InterPro" id="IPR001967">
    <property type="entry name" value="Peptidase_S11_N"/>
</dbReference>
<feature type="chain" id="PRO_5036772514" evidence="10">
    <location>
        <begin position="20"/>
        <end position="296"/>
    </location>
</feature>
<dbReference type="PRINTS" id="PR00725">
    <property type="entry name" value="DADACBPTASE1"/>
</dbReference>
<evidence type="ECO:0000256" key="7">
    <source>
        <dbReference type="PIRSR" id="PIRSR618044-1"/>
    </source>
</evidence>
<protein>
    <submittedName>
        <fullName evidence="12">D-alanyl-D-alanine carboxypeptidase</fullName>
    </submittedName>
</protein>
<dbReference type="InterPro" id="IPR012338">
    <property type="entry name" value="Beta-lactam/transpept-like"/>
</dbReference>
<evidence type="ECO:0000256" key="4">
    <source>
        <dbReference type="ARBA" id="ARBA00022960"/>
    </source>
</evidence>
<dbReference type="GO" id="GO:0009002">
    <property type="term" value="F:serine-type D-Ala-D-Ala carboxypeptidase activity"/>
    <property type="evidence" value="ECO:0007669"/>
    <property type="project" value="InterPro"/>
</dbReference>
<feature type="active site" description="Acyl-ester intermediate" evidence="7">
    <location>
        <position position="66"/>
    </location>
</feature>
<evidence type="ECO:0000256" key="5">
    <source>
        <dbReference type="ARBA" id="ARBA00022984"/>
    </source>
</evidence>